<keyword evidence="2" id="KW-1185">Reference proteome</keyword>
<organism evidence="1 2">
    <name type="scientific">Bacteroides reticulotermitis</name>
    <dbReference type="NCBI Taxonomy" id="1133319"/>
    <lineage>
        <taxon>Bacteria</taxon>
        <taxon>Pseudomonadati</taxon>
        <taxon>Bacteroidota</taxon>
        <taxon>Bacteroidia</taxon>
        <taxon>Bacteroidales</taxon>
        <taxon>Bacteroidaceae</taxon>
        <taxon>Bacteroides</taxon>
    </lineage>
</organism>
<protein>
    <submittedName>
        <fullName evidence="1">Uncharacterized protein</fullName>
    </submittedName>
</protein>
<evidence type="ECO:0000313" key="2">
    <source>
        <dbReference type="Proteomes" id="UP000560658"/>
    </source>
</evidence>
<sequence length="87" mass="10363">MNKEKNNQKPPFSFFEKDIRISSFSKTTTIHLFGILIYRCVIHSFDKPINKTVNKNENGQHKPRVRVLPDDWFDNLSDDIHFDMDDH</sequence>
<dbReference type="RefSeq" id="WP_044165941.1">
    <property type="nucleotide sequence ID" value="NZ_JACIER010000031.1"/>
</dbReference>
<evidence type="ECO:0000313" key="1">
    <source>
        <dbReference type="EMBL" id="MBB4046379.1"/>
    </source>
</evidence>
<comment type="caution">
    <text evidence="1">The sequence shown here is derived from an EMBL/GenBank/DDBJ whole genome shotgun (WGS) entry which is preliminary data.</text>
</comment>
<dbReference type="Proteomes" id="UP000560658">
    <property type="component" value="Unassembled WGS sequence"/>
</dbReference>
<dbReference type="AlphaFoldDB" id="A0A840D6E3"/>
<proteinExistence type="predicted"/>
<accession>A0A840D6E3</accession>
<name>A0A840D6E3_9BACE</name>
<reference evidence="1" key="1">
    <citation type="submission" date="2020-08" db="EMBL/GenBank/DDBJ databases">
        <title>Genomic Encyclopedia of Type Strains, Phase IV (KMG-IV): sequencing the most valuable type-strain genomes for metagenomic binning, comparative biology and taxonomic classification.</title>
        <authorList>
            <person name="Goeker M."/>
        </authorList>
    </citation>
    <scope>NUCLEOTIDE SEQUENCE [LARGE SCALE GENOMIC DNA]</scope>
    <source>
        <strain evidence="1">DSM 105720</strain>
    </source>
</reference>
<gene>
    <name evidence="1" type="ORF">GGR06_004213</name>
</gene>
<dbReference type="EMBL" id="JACIER010000031">
    <property type="protein sequence ID" value="MBB4046379.1"/>
    <property type="molecule type" value="Genomic_DNA"/>
</dbReference>